<feature type="transmembrane region" description="Helical" evidence="5">
    <location>
        <begin position="185"/>
        <end position="209"/>
    </location>
</feature>
<dbReference type="Gene3D" id="1.20.1740.10">
    <property type="entry name" value="Amino acid/polyamine transporter I"/>
    <property type="match status" value="1"/>
</dbReference>
<evidence type="ECO:0000256" key="3">
    <source>
        <dbReference type="ARBA" id="ARBA00022989"/>
    </source>
</evidence>
<dbReference type="Proteomes" id="UP000223913">
    <property type="component" value="Unassembled WGS sequence"/>
</dbReference>
<feature type="transmembrane region" description="Helical" evidence="5">
    <location>
        <begin position="340"/>
        <end position="361"/>
    </location>
</feature>
<sequence length="431" mass="47519">MKKIGWSSAAAIVVANMIGTGAFTSLGLQLQSLQNTWAVLSLWVFGGLISLFGAFSYAELGTRFPRSGGEYHFLSKLYHPFIGYLSGWVSLTVGFAASVALSAMAMGAYLVAYIPLSGKIIAALAILSVSIVHSYSIRQSSRVQNFLTIVKIGLVLLFIVSAFVMEPDQNAIDWSGGWQDELFSPSYAVALVYVMYAFSGWNAAAYIVDEIKSPRLNLPKALIGGTLLVSVLFVLLQWAFLRQASVTQLQNNVEVGQIVAHLMYGTQGGQLVSGLIALLLIAGISAMTWVGPRVTRTMASDYSVWQSFARDNQYGIPVRATWLQTLISLFMVLTSSFEQVLIYSGFVLQLFTTLTVAGVFIGRRQNNSKQYYRSPGYPWIQIIYLAFSIWMLIYLMIDQPYESLMGLSNLVIGAISYWWSIKRSHIDPGQA</sequence>
<feature type="transmembrane region" description="Helical" evidence="5">
    <location>
        <begin position="221"/>
        <end position="241"/>
    </location>
</feature>
<gene>
    <name evidence="6" type="ORF">CRP01_17515</name>
</gene>
<feature type="transmembrane region" description="Helical" evidence="5">
    <location>
        <begin position="145"/>
        <end position="165"/>
    </location>
</feature>
<name>A0A2D0NA92_FLAN2</name>
<evidence type="ECO:0000256" key="5">
    <source>
        <dbReference type="SAM" id="Phobius"/>
    </source>
</evidence>
<feature type="transmembrane region" description="Helical" evidence="5">
    <location>
        <begin position="110"/>
        <end position="133"/>
    </location>
</feature>
<dbReference type="GO" id="GO:0015179">
    <property type="term" value="F:L-amino acid transmembrane transporter activity"/>
    <property type="evidence" value="ECO:0007669"/>
    <property type="project" value="TreeGrafter"/>
</dbReference>
<proteinExistence type="predicted"/>
<dbReference type="GO" id="GO:0016020">
    <property type="term" value="C:membrane"/>
    <property type="evidence" value="ECO:0007669"/>
    <property type="project" value="UniProtKB-SubCell"/>
</dbReference>
<feature type="transmembrane region" description="Helical" evidence="5">
    <location>
        <begin position="37"/>
        <end position="60"/>
    </location>
</feature>
<feature type="transmembrane region" description="Helical" evidence="5">
    <location>
        <begin position="377"/>
        <end position="397"/>
    </location>
</feature>
<protein>
    <submittedName>
        <fullName evidence="6">Amino acid permease</fullName>
    </submittedName>
</protein>
<dbReference type="PIRSF" id="PIRSF006060">
    <property type="entry name" value="AA_transporter"/>
    <property type="match status" value="1"/>
</dbReference>
<feature type="transmembrane region" description="Helical" evidence="5">
    <location>
        <begin position="271"/>
        <end position="290"/>
    </location>
</feature>
<keyword evidence="4 5" id="KW-0472">Membrane</keyword>
<dbReference type="Pfam" id="PF13520">
    <property type="entry name" value="AA_permease_2"/>
    <property type="match status" value="1"/>
</dbReference>
<evidence type="ECO:0000256" key="2">
    <source>
        <dbReference type="ARBA" id="ARBA00022692"/>
    </source>
</evidence>
<dbReference type="PANTHER" id="PTHR11785:SF512">
    <property type="entry name" value="SOBREMESA, ISOFORM B"/>
    <property type="match status" value="1"/>
</dbReference>
<dbReference type="PANTHER" id="PTHR11785">
    <property type="entry name" value="AMINO ACID TRANSPORTER"/>
    <property type="match status" value="1"/>
</dbReference>
<evidence type="ECO:0000256" key="1">
    <source>
        <dbReference type="ARBA" id="ARBA00004141"/>
    </source>
</evidence>
<keyword evidence="3 5" id="KW-1133">Transmembrane helix</keyword>
<evidence type="ECO:0000313" key="6">
    <source>
        <dbReference type="EMBL" id="PHN05397.1"/>
    </source>
</evidence>
<comment type="caution">
    <text evidence="6">The sequence shown here is derived from an EMBL/GenBank/DDBJ whole genome shotgun (WGS) entry which is preliminary data.</text>
</comment>
<evidence type="ECO:0000313" key="7">
    <source>
        <dbReference type="Proteomes" id="UP000223913"/>
    </source>
</evidence>
<feature type="transmembrane region" description="Helical" evidence="5">
    <location>
        <begin position="81"/>
        <end position="104"/>
    </location>
</feature>
<comment type="subcellular location">
    <subcellularLocation>
        <location evidence="1">Membrane</location>
        <topology evidence="1">Multi-pass membrane protein</topology>
    </subcellularLocation>
</comment>
<accession>A0A2D0NA92</accession>
<dbReference type="InterPro" id="IPR050598">
    <property type="entry name" value="AminoAcid_Transporter"/>
</dbReference>
<organism evidence="6 7">
    <name type="scientific">Flavilitoribacter nigricans (strain ATCC 23147 / DSM 23189 / NBRC 102662 / NCIMB 1420 / SS-2)</name>
    <name type="common">Lewinella nigricans</name>
    <dbReference type="NCBI Taxonomy" id="1122177"/>
    <lineage>
        <taxon>Bacteria</taxon>
        <taxon>Pseudomonadati</taxon>
        <taxon>Bacteroidota</taxon>
        <taxon>Saprospiria</taxon>
        <taxon>Saprospirales</taxon>
        <taxon>Lewinellaceae</taxon>
        <taxon>Flavilitoribacter</taxon>
    </lineage>
</organism>
<dbReference type="AlphaFoldDB" id="A0A2D0NA92"/>
<keyword evidence="2 5" id="KW-0812">Transmembrane</keyword>
<dbReference type="OrthoDB" id="9806937at2"/>
<keyword evidence="7" id="KW-1185">Reference proteome</keyword>
<dbReference type="EMBL" id="PDUD01000022">
    <property type="protein sequence ID" value="PHN05397.1"/>
    <property type="molecule type" value="Genomic_DNA"/>
</dbReference>
<evidence type="ECO:0000256" key="4">
    <source>
        <dbReference type="ARBA" id="ARBA00023136"/>
    </source>
</evidence>
<reference evidence="6 7" key="1">
    <citation type="submission" date="2017-10" db="EMBL/GenBank/DDBJ databases">
        <title>The draft genome sequence of Lewinella nigricans NBRC 102662.</title>
        <authorList>
            <person name="Wang K."/>
        </authorList>
    </citation>
    <scope>NUCLEOTIDE SEQUENCE [LARGE SCALE GENOMIC DNA]</scope>
    <source>
        <strain evidence="6 7">NBRC 102662</strain>
    </source>
</reference>
<dbReference type="InterPro" id="IPR002293">
    <property type="entry name" value="AA/rel_permease1"/>
</dbReference>